<reference evidence="1" key="2">
    <citation type="journal article" date="2007" name="Science">
        <title>Genome sequence of Aedes aegypti, a major arbovirus vector.</title>
        <authorList>
            <person name="Nene V."/>
            <person name="Wortman J.R."/>
            <person name="Lawson D."/>
            <person name="Haas B."/>
            <person name="Kodira C."/>
            <person name="Tu Z.J."/>
            <person name="Loftus B."/>
            <person name="Xi Z."/>
            <person name="Megy K."/>
            <person name="Grabherr M."/>
            <person name="Ren Q."/>
            <person name="Zdobnov E.M."/>
            <person name="Lobo N.F."/>
            <person name="Campbell K.S."/>
            <person name="Brown S.E."/>
            <person name="Bonaldo M.F."/>
            <person name="Zhu J."/>
            <person name="Sinkins S.P."/>
            <person name="Hogenkamp D.G."/>
            <person name="Amedeo P."/>
            <person name="Arensburger P."/>
            <person name="Atkinson P.W."/>
            <person name="Bidwell S."/>
            <person name="Biedler J."/>
            <person name="Birney E."/>
            <person name="Bruggner R.V."/>
            <person name="Costas J."/>
            <person name="Coy M.R."/>
            <person name="Crabtree J."/>
            <person name="Crawford M."/>
            <person name="Debruyn B."/>
            <person name="Decaprio D."/>
            <person name="Eiglmeier K."/>
            <person name="Eisenstadt E."/>
            <person name="El-Dorry H."/>
            <person name="Gelbart W.M."/>
            <person name="Gomes S.L."/>
            <person name="Hammond M."/>
            <person name="Hannick L.I."/>
            <person name="Hogan J.R."/>
            <person name="Holmes M.H."/>
            <person name="Jaffe D."/>
            <person name="Johnston J.S."/>
            <person name="Kennedy R.C."/>
            <person name="Koo H."/>
            <person name="Kravitz S."/>
            <person name="Kriventseva E.V."/>
            <person name="Kulp D."/>
            <person name="Labutti K."/>
            <person name="Lee E."/>
            <person name="Li S."/>
            <person name="Lovin D.D."/>
            <person name="Mao C."/>
            <person name="Mauceli E."/>
            <person name="Menck C.F."/>
            <person name="Miller J.R."/>
            <person name="Montgomery P."/>
            <person name="Mori A."/>
            <person name="Nascimento A.L."/>
            <person name="Naveira H.F."/>
            <person name="Nusbaum C."/>
            <person name="O'leary S."/>
            <person name="Orvis J."/>
            <person name="Pertea M."/>
            <person name="Quesneville H."/>
            <person name="Reidenbach K.R."/>
            <person name="Rogers Y.H."/>
            <person name="Roth C.W."/>
            <person name="Schneider J.R."/>
            <person name="Schatz M."/>
            <person name="Shumway M."/>
            <person name="Stanke M."/>
            <person name="Stinson E.O."/>
            <person name="Tubio J.M."/>
            <person name="Vanzee J.P."/>
            <person name="Verjovski-Almeida S."/>
            <person name="Werner D."/>
            <person name="White O."/>
            <person name="Wyder S."/>
            <person name="Zeng Q."/>
            <person name="Zhao Q."/>
            <person name="Zhao Y."/>
            <person name="Hill C.A."/>
            <person name="Raikhel A.S."/>
            <person name="Soares M.B."/>
            <person name="Knudson D.L."/>
            <person name="Lee N.H."/>
            <person name="Galagan J."/>
            <person name="Salzberg S.L."/>
            <person name="Paulsen I.T."/>
            <person name="Dimopoulos G."/>
            <person name="Collins F.H."/>
            <person name="Birren B."/>
            <person name="Fraser-Liggett C.M."/>
            <person name="Severson D.W."/>
        </authorList>
    </citation>
    <scope>NUCLEOTIDE SEQUENCE [LARGE SCALE GENOMIC DNA]</scope>
    <source>
        <strain evidence="1">Liverpool</strain>
    </source>
</reference>
<gene>
    <name evidence="1" type="ORF">AaeL_AAEL017070</name>
</gene>
<protein>
    <submittedName>
        <fullName evidence="1">AAEL017070-PA</fullName>
    </submittedName>
</protein>
<dbReference type="HOGENOM" id="CLU_2689797_0_0_1"/>
<dbReference type="AlphaFoldDB" id="J9HT82"/>
<evidence type="ECO:0000313" key="2">
    <source>
        <dbReference type="Proteomes" id="UP000682892"/>
    </source>
</evidence>
<reference evidence="1" key="3">
    <citation type="submission" date="2012-09" db="EMBL/GenBank/DDBJ databases">
        <authorList>
            <consortium name="VectorBase"/>
        </authorList>
    </citation>
    <scope>NUCLEOTIDE SEQUENCE</scope>
    <source>
        <strain evidence="1">Liverpool</strain>
    </source>
</reference>
<dbReference type="EMBL" id="CH477645">
    <property type="protein sequence ID" value="EJY57853.1"/>
    <property type="molecule type" value="Genomic_DNA"/>
</dbReference>
<proteinExistence type="predicted"/>
<organism evidence="1 2">
    <name type="scientific">Aedes aegypti</name>
    <name type="common">Yellowfever mosquito</name>
    <name type="synonym">Culex aegypti</name>
    <dbReference type="NCBI Taxonomy" id="7159"/>
    <lineage>
        <taxon>Eukaryota</taxon>
        <taxon>Metazoa</taxon>
        <taxon>Ecdysozoa</taxon>
        <taxon>Arthropoda</taxon>
        <taxon>Hexapoda</taxon>
        <taxon>Insecta</taxon>
        <taxon>Pterygota</taxon>
        <taxon>Neoptera</taxon>
        <taxon>Endopterygota</taxon>
        <taxon>Diptera</taxon>
        <taxon>Nematocera</taxon>
        <taxon>Culicoidea</taxon>
        <taxon>Culicidae</taxon>
        <taxon>Culicinae</taxon>
        <taxon>Aedini</taxon>
        <taxon>Aedes</taxon>
        <taxon>Stegomyia</taxon>
    </lineage>
</organism>
<reference evidence="1" key="1">
    <citation type="submission" date="2005-10" db="EMBL/GenBank/DDBJ databases">
        <authorList>
            <person name="Loftus B.J."/>
            <person name="Nene V.M."/>
            <person name="Hannick L.I."/>
            <person name="Bidwell S."/>
            <person name="Haas B."/>
            <person name="Amedeo P."/>
            <person name="Orvis J."/>
            <person name="Wortman J.R."/>
            <person name="White O.R."/>
            <person name="Salzberg S."/>
            <person name="Shumway M."/>
            <person name="Koo H."/>
            <person name="Zhao Y."/>
            <person name="Holmes M."/>
            <person name="Miller J."/>
            <person name="Schatz M."/>
            <person name="Pop M."/>
            <person name="Pai G."/>
            <person name="Utterback T."/>
            <person name="Rogers Y.-H."/>
            <person name="Kravitz S."/>
            <person name="Fraser C.M."/>
        </authorList>
    </citation>
    <scope>NUCLEOTIDE SEQUENCE</scope>
    <source>
        <strain evidence="1">Liverpool</strain>
    </source>
</reference>
<dbReference type="Proteomes" id="UP000682892">
    <property type="component" value="Unassembled WGS sequence"/>
</dbReference>
<dbReference type="STRING" id="7159.J9HT82"/>
<dbReference type="PaxDb" id="7159-AAEL017070-PA"/>
<evidence type="ECO:0000313" key="1">
    <source>
        <dbReference type="EMBL" id="EJY57853.1"/>
    </source>
</evidence>
<accession>J9HT82</accession>
<name>J9HT82_AEDAE</name>
<dbReference type="eggNOG" id="KOG0199">
    <property type="taxonomic scope" value="Eukaryota"/>
</dbReference>
<dbReference type="VEuPathDB" id="VectorBase:AAEL022320"/>
<sequence length="74" mass="8737">MRTRILRNSWIGIPPEQCLVTLDFIDWDIHKAIKLCKLQNILSACNLSLQESREALENYEWDLHTTALKLKTRK</sequence>